<evidence type="ECO:0000313" key="1">
    <source>
        <dbReference type="EMBL" id="GAH07109.1"/>
    </source>
</evidence>
<dbReference type="Gene3D" id="3.40.630.10">
    <property type="entry name" value="Zn peptidases"/>
    <property type="match status" value="1"/>
</dbReference>
<sequence length="64" mass="7217">EIKLAAIHGGLECGLFKEKNKNLDMISFGPSMYDVHTSNEHISISSIERTWEYLLAVLKEIKPA</sequence>
<dbReference type="PANTHER" id="PTHR43501">
    <property type="entry name" value="CYTOSOL NON-SPECIFIC DIPEPTIDASE"/>
    <property type="match status" value="1"/>
</dbReference>
<dbReference type="EMBL" id="BART01038726">
    <property type="protein sequence ID" value="GAH07109.1"/>
    <property type="molecule type" value="Genomic_DNA"/>
</dbReference>
<reference evidence="1" key="1">
    <citation type="journal article" date="2014" name="Front. Microbiol.">
        <title>High frequency of phylogenetically diverse reductive dehalogenase-homologous genes in deep subseafloor sedimentary metagenomes.</title>
        <authorList>
            <person name="Kawai M."/>
            <person name="Futagami T."/>
            <person name="Toyoda A."/>
            <person name="Takaki Y."/>
            <person name="Nishi S."/>
            <person name="Hori S."/>
            <person name="Arai W."/>
            <person name="Tsubouchi T."/>
            <person name="Morono Y."/>
            <person name="Uchiyama I."/>
            <person name="Ito T."/>
            <person name="Fujiyama A."/>
            <person name="Inagaki F."/>
            <person name="Takami H."/>
        </authorList>
    </citation>
    <scope>NUCLEOTIDE SEQUENCE</scope>
    <source>
        <strain evidence="1">Expedition CK06-06</strain>
    </source>
</reference>
<dbReference type="GO" id="GO:0070573">
    <property type="term" value="F:metallodipeptidase activity"/>
    <property type="evidence" value="ECO:0007669"/>
    <property type="project" value="TreeGrafter"/>
</dbReference>
<protein>
    <recommendedName>
        <fullName evidence="2">Peptidase M20 dimerisation domain-containing protein</fullName>
    </recommendedName>
</protein>
<dbReference type="AlphaFoldDB" id="X1DQ59"/>
<name>X1DQ59_9ZZZZ</name>
<dbReference type="PANTHER" id="PTHR43501:SF1">
    <property type="entry name" value="CYTOSOL NON-SPECIFIC DIPEPTIDASE"/>
    <property type="match status" value="1"/>
</dbReference>
<dbReference type="GO" id="GO:0005829">
    <property type="term" value="C:cytosol"/>
    <property type="evidence" value="ECO:0007669"/>
    <property type="project" value="TreeGrafter"/>
</dbReference>
<dbReference type="SUPFAM" id="SSF53187">
    <property type="entry name" value="Zn-dependent exopeptidases"/>
    <property type="match status" value="1"/>
</dbReference>
<accession>X1DQ59</accession>
<gene>
    <name evidence="1" type="ORF">S01H4_64060</name>
</gene>
<organism evidence="1">
    <name type="scientific">marine sediment metagenome</name>
    <dbReference type="NCBI Taxonomy" id="412755"/>
    <lineage>
        <taxon>unclassified sequences</taxon>
        <taxon>metagenomes</taxon>
        <taxon>ecological metagenomes</taxon>
    </lineage>
</organism>
<dbReference type="PRINTS" id="PR00934">
    <property type="entry name" value="XHISDIPTASE"/>
</dbReference>
<dbReference type="InterPro" id="IPR001160">
    <property type="entry name" value="Peptidase_M20C"/>
</dbReference>
<dbReference type="GO" id="GO:0006508">
    <property type="term" value="P:proteolysis"/>
    <property type="evidence" value="ECO:0007669"/>
    <property type="project" value="InterPro"/>
</dbReference>
<comment type="caution">
    <text evidence="1">The sequence shown here is derived from an EMBL/GenBank/DDBJ whole genome shotgun (WGS) entry which is preliminary data.</text>
</comment>
<evidence type="ECO:0008006" key="2">
    <source>
        <dbReference type="Google" id="ProtNLM"/>
    </source>
</evidence>
<proteinExistence type="predicted"/>
<feature type="non-terminal residue" evidence="1">
    <location>
        <position position="1"/>
    </location>
</feature>